<dbReference type="Pfam" id="PF10448">
    <property type="entry name" value="POC3_POC4"/>
    <property type="match status" value="1"/>
</dbReference>
<proteinExistence type="predicted"/>
<dbReference type="EMBL" id="OZ004260">
    <property type="protein sequence ID" value="CAK7920421.1"/>
    <property type="molecule type" value="Genomic_DNA"/>
</dbReference>
<sequence>MSNYTTSATTSLSLPLSGALDLSVIIPTNRPKNNERNKTAISLYITQNGIYQPIGCYVYSIPNASNEIYSTILNNSNENLVDLTKKMSAILSKRYNSPTYVNLNGSFSIEEFTPLIGDVISFIEENFNSSIENE</sequence>
<evidence type="ECO:0000313" key="2">
    <source>
        <dbReference type="Proteomes" id="UP001497600"/>
    </source>
</evidence>
<keyword evidence="2" id="KW-1185">Reference proteome</keyword>
<keyword evidence="1" id="KW-0647">Proteasome</keyword>
<accession>A0ABP0EM16</accession>
<dbReference type="GO" id="GO:0000502">
    <property type="term" value="C:proteasome complex"/>
    <property type="evidence" value="ECO:0007669"/>
    <property type="project" value="UniProtKB-KW"/>
</dbReference>
<dbReference type="Proteomes" id="UP001497600">
    <property type="component" value="Chromosome H"/>
</dbReference>
<organism evidence="1 2">
    <name type="scientific">[Candida] anglica</name>
    <dbReference type="NCBI Taxonomy" id="148631"/>
    <lineage>
        <taxon>Eukaryota</taxon>
        <taxon>Fungi</taxon>
        <taxon>Dikarya</taxon>
        <taxon>Ascomycota</taxon>
        <taxon>Saccharomycotina</taxon>
        <taxon>Pichiomycetes</taxon>
        <taxon>Debaryomycetaceae</taxon>
        <taxon>Kurtzmaniella</taxon>
    </lineage>
</organism>
<evidence type="ECO:0000313" key="1">
    <source>
        <dbReference type="EMBL" id="CAK7920421.1"/>
    </source>
</evidence>
<dbReference type="InterPro" id="IPR018854">
    <property type="entry name" value="Psome_chaperone_3/4"/>
</dbReference>
<gene>
    <name evidence="1" type="primary">POC4</name>
    <name evidence="1" type="ORF">CAAN4_H02058</name>
</gene>
<reference evidence="1 2" key="1">
    <citation type="submission" date="2024-01" db="EMBL/GenBank/DDBJ databases">
        <authorList>
            <consortium name="Genoscope - CEA"/>
            <person name="William W."/>
        </authorList>
    </citation>
    <scope>NUCLEOTIDE SEQUENCE [LARGE SCALE GENOMIC DNA]</scope>
    <source>
        <strain evidence="1 2">29B2s-10</strain>
    </source>
</reference>
<dbReference type="Gene3D" id="3.30.230.100">
    <property type="match status" value="1"/>
</dbReference>
<protein>
    <submittedName>
        <fullName evidence="1">Proteasome chaperone 4</fullName>
    </submittedName>
</protein>
<name>A0ABP0EM16_9ASCO</name>